<dbReference type="AlphaFoldDB" id="A0A932CQK8"/>
<comment type="caution">
    <text evidence="1">The sequence shown here is derived from an EMBL/GenBank/DDBJ whole genome shotgun (WGS) entry which is preliminary data.</text>
</comment>
<evidence type="ECO:0000313" key="1">
    <source>
        <dbReference type="EMBL" id="MBI2877599.1"/>
    </source>
</evidence>
<gene>
    <name evidence="1" type="ORF">HYY20_12030</name>
</gene>
<reference evidence="1" key="1">
    <citation type="submission" date="2020-07" db="EMBL/GenBank/DDBJ databases">
        <title>Huge and variable diversity of episymbiotic CPR bacteria and DPANN archaea in groundwater ecosystems.</title>
        <authorList>
            <person name="He C.Y."/>
            <person name="Keren R."/>
            <person name="Whittaker M."/>
            <person name="Farag I.F."/>
            <person name="Doudna J."/>
            <person name="Cate J.H.D."/>
            <person name="Banfield J.F."/>
        </authorList>
    </citation>
    <scope>NUCLEOTIDE SEQUENCE</scope>
    <source>
        <strain evidence="1">NC_groundwater_672_Ag_B-0.1um_62_36</strain>
    </source>
</reference>
<protein>
    <submittedName>
        <fullName evidence="1">Uncharacterized protein</fullName>
    </submittedName>
</protein>
<evidence type="ECO:0000313" key="2">
    <source>
        <dbReference type="Proteomes" id="UP000769766"/>
    </source>
</evidence>
<accession>A0A932CQK8</accession>
<name>A0A932CQK8_UNCTE</name>
<dbReference type="Proteomes" id="UP000769766">
    <property type="component" value="Unassembled WGS sequence"/>
</dbReference>
<organism evidence="1 2">
    <name type="scientific">Tectimicrobiota bacterium</name>
    <dbReference type="NCBI Taxonomy" id="2528274"/>
    <lineage>
        <taxon>Bacteria</taxon>
        <taxon>Pseudomonadati</taxon>
        <taxon>Nitrospinota/Tectimicrobiota group</taxon>
        <taxon>Candidatus Tectimicrobiota</taxon>
    </lineage>
</organism>
<dbReference type="EMBL" id="JACPRF010000370">
    <property type="protein sequence ID" value="MBI2877599.1"/>
    <property type="molecule type" value="Genomic_DNA"/>
</dbReference>
<proteinExistence type="predicted"/>
<sequence length="153" mass="17356">MRPAEKLFNELEAKANAGRVRVIEADVRIAAEVADFDRLGLAIHRLEIEGASLPGRLGRLAEEIPMKLTYLLEPLALIEREEGEPFLLIRSVPPHRQEASIDYYEIRLSGGGPLSLERYGYQRSQRIRERTPMLFTREVFGRLLDDLVGLMAA</sequence>